<dbReference type="GO" id="GO:0006574">
    <property type="term" value="P:L-valine catabolic process"/>
    <property type="evidence" value="ECO:0007669"/>
    <property type="project" value="TreeGrafter"/>
</dbReference>
<dbReference type="NCBIfam" id="NF004127">
    <property type="entry name" value="PRK05617.1"/>
    <property type="match status" value="1"/>
</dbReference>
<organism evidence="7">
    <name type="scientific">hydrothermal vent metagenome</name>
    <dbReference type="NCBI Taxonomy" id="652676"/>
    <lineage>
        <taxon>unclassified sequences</taxon>
        <taxon>metagenomes</taxon>
        <taxon>ecological metagenomes</taxon>
    </lineage>
</organism>
<comment type="subcellular location">
    <subcellularLocation>
        <location evidence="2">Mitochondrion</location>
    </subcellularLocation>
</comment>
<gene>
    <name evidence="7" type="ORF">MNBD_ALPHA08-1524</name>
</gene>
<dbReference type="InterPro" id="IPR029045">
    <property type="entry name" value="ClpP/crotonase-like_dom_sf"/>
</dbReference>
<dbReference type="PANTHER" id="PTHR43176:SF3">
    <property type="entry name" value="3-HYDROXYISOBUTYRYL-COA HYDROLASE, MITOCHONDRIAL"/>
    <property type="match status" value="1"/>
</dbReference>
<evidence type="ECO:0000256" key="5">
    <source>
        <dbReference type="ARBA" id="ARBA00023128"/>
    </source>
</evidence>
<dbReference type="FunFam" id="3.90.226.10:FF:000026">
    <property type="entry name" value="3-hydroxyisobutyryl-CoA hydrolase, mitochondrial"/>
    <property type="match status" value="1"/>
</dbReference>
<feature type="domain" description="Enoyl-CoA hydratase/isomerase" evidence="6">
    <location>
        <begin position="14"/>
        <end position="333"/>
    </location>
</feature>
<dbReference type="Gene3D" id="3.90.226.10">
    <property type="entry name" value="2-enoyl-CoA Hydratase, Chain A, domain 1"/>
    <property type="match status" value="1"/>
</dbReference>
<accession>A0A3B0REE5</accession>
<comment type="catalytic activity">
    <reaction evidence="1">
        <text>3-hydroxy-2-methylpropanoyl-CoA + H2O = 3-hydroxy-2-methylpropanoate + CoA + H(+)</text>
        <dbReference type="Rhea" id="RHEA:20888"/>
        <dbReference type="ChEBI" id="CHEBI:11805"/>
        <dbReference type="ChEBI" id="CHEBI:15377"/>
        <dbReference type="ChEBI" id="CHEBI:15378"/>
        <dbReference type="ChEBI" id="CHEBI:57287"/>
        <dbReference type="ChEBI" id="CHEBI:57340"/>
        <dbReference type="EC" id="3.1.2.4"/>
    </reaction>
</comment>
<dbReference type="EC" id="3.1.2.4" evidence="3"/>
<evidence type="ECO:0000256" key="1">
    <source>
        <dbReference type="ARBA" id="ARBA00001709"/>
    </source>
</evidence>
<evidence type="ECO:0000256" key="3">
    <source>
        <dbReference type="ARBA" id="ARBA00011915"/>
    </source>
</evidence>
<evidence type="ECO:0000259" key="6">
    <source>
        <dbReference type="Pfam" id="PF16113"/>
    </source>
</evidence>
<dbReference type="AlphaFoldDB" id="A0A3B0REE5"/>
<reference evidence="7" key="1">
    <citation type="submission" date="2018-06" db="EMBL/GenBank/DDBJ databases">
        <authorList>
            <person name="Zhirakovskaya E."/>
        </authorList>
    </citation>
    <scope>NUCLEOTIDE SEQUENCE</scope>
</reference>
<dbReference type="GO" id="GO:0005739">
    <property type="term" value="C:mitochondrion"/>
    <property type="evidence" value="ECO:0007669"/>
    <property type="project" value="UniProtKB-SubCell"/>
</dbReference>
<evidence type="ECO:0000256" key="4">
    <source>
        <dbReference type="ARBA" id="ARBA00022801"/>
    </source>
</evidence>
<name>A0A3B0REE5_9ZZZZ</name>
<protein>
    <recommendedName>
        <fullName evidence="3">3-hydroxyisobutyryl-CoA hydrolase</fullName>
        <ecNumber evidence="3">3.1.2.4</ecNumber>
    </recommendedName>
</protein>
<proteinExistence type="predicted"/>
<sequence length="343" mass="37497">MPDEILFEVCGKAGVITLNRPEALNAVTLNMIELMGPQLDAWAKDDKISHVIIKAAPGRAFSAGGDIVQLYQWGLDKDPRFAAFYAAEYPLNVAIKRFPKPYISLIDGIVMGGGVGVSFHGSHRIVTENLTFAMPETGIGLFPDVGGTWFLPRCPGAIGMYLGLTGARVKAADALYCKLATHFVPAEKFGELEVALYLSDDVDATIAEYVQDPGKAPLQDLKNLIGSHFRKVSVQTIFKSLAADNSEWAIKTLKTLKQKSPTSLLITHRQMISGVGLSFEAAMRLEYRIVSRIVQGVDFLEGTRAVVIDKDMNPQWNPATLDEVSKADIDAYFAPLKNELLLP</sequence>
<dbReference type="InterPro" id="IPR032259">
    <property type="entry name" value="HIBYL-CoA-H"/>
</dbReference>
<dbReference type="Pfam" id="PF16113">
    <property type="entry name" value="ECH_2"/>
    <property type="match status" value="1"/>
</dbReference>
<keyword evidence="5" id="KW-0496">Mitochondrion</keyword>
<dbReference type="PANTHER" id="PTHR43176">
    <property type="entry name" value="3-HYDROXYISOBUTYRYL-COA HYDROLASE-RELATED"/>
    <property type="match status" value="1"/>
</dbReference>
<dbReference type="EMBL" id="UOEC01000076">
    <property type="protein sequence ID" value="VAV90349.1"/>
    <property type="molecule type" value="Genomic_DNA"/>
</dbReference>
<evidence type="ECO:0000256" key="2">
    <source>
        <dbReference type="ARBA" id="ARBA00004173"/>
    </source>
</evidence>
<dbReference type="InterPro" id="IPR045004">
    <property type="entry name" value="ECH_dom"/>
</dbReference>
<dbReference type="SUPFAM" id="SSF52096">
    <property type="entry name" value="ClpP/crotonase"/>
    <property type="match status" value="1"/>
</dbReference>
<evidence type="ECO:0000313" key="7">
    <source>
        <dbReference type="EMBL" id="VAV90349.1"/>
    </source>
</evidence>
<dbReference type="CDD" id="cd06558">
    <property type="entry name" value="crotonase-like"/>
    <property type="match status" value="1"/>
</dbReference>
<keyword evidence="4 7" id="KW-0378">Hydrolase</keyword>
<dbReference type="GO" id="GO:0003860">
    <property type="term" value="F:3-hydroxyisobutyryl-CoA hydrolase activity"/>
    <property type="evidence" value="ECO:0007669"/>
    <property type="project" value="UniProtKB-EC"/>
</dbReference>